<dbReference type="EMBL" id="FMVF01000013">
    <property type="protein sequence ID" value="SCY85487.1"/>
    <property type="molecule type" value="Genomic_DNA"/>
</dbReference>
<feature type="transmembrane region" description="Helical" evidence="1">
    <location>
        <begin position="100"/>
        <end position="118"/>
    </location>
</feature>
<feature type="transmembrane region" description="Helical" evidence="1">
    <location>
        <begin position="148"/>
        <end position="181"/>
    </location>
</feature>
<name>A0A1G5JB66_9FLAO</name>
<feature type="transmembrane region" description="Helical" evidence="1">
    <location>
        <begin position="12"/>
        <end position="30"/>
    </location>
</feature>
<dbReference type="AlphaFoldDB" id="A0A1G5JB66"/>
<proteinExistence type="predicted"/>
<feature type="transmembrane region" description="Helical" evidence="1">
    <location>
        <begin position="273"/>
        <end position="291"/>
    </location>
</feature>
<feature type="transmembrane region" description="Helical" evidence="1">
    <location>
        <begin position="303"/>
        <end position="321"/>
    </location>
</feature>
<evidence type="ECO:0000313" key="2">
    <source>
        <dbReference type="EMBL" id="SCY85487.1"/>
    </source>
</evidence>
<dbReference type="OrthoDB" id="2286267at2"/>
<evidence type="ECO:0000313" key="3">
    <source>
        <dbReference type="Proteomes" id="UP000199354"/>
    </source>
</evidence>
<sequence>MKVRIKKNKFLFWGLFALNLAISVCAFALLPDRFFYDAKYITDKALHGKELIGSYAFTIAFYEKLGLSTMHFALVALIQYPILLLTLYKLGLPPNFHKFTVKNALIYLSFFMLAIFVSMPSKEFITFLFLAITPFIYQTRWNRNFKIVFSMVLFVAFGLFFRIYFILIPIIAVGMYLVSFIKFKNRVLAVFFYGILISFFLSMAHGVLKGQFLSQTSREHVNVDRRGKNVNSMIVSPVKTDVWYGEAVGILHGFVSVNLPIVEGARHILSPQIVAFTLWQLLMFYILIVRYLRCLRDRENKALELWCILFLFAYFIVQGVFEPDLGTAVRHKIGFLPLIYFVFYYDHIREKPQHNS</sequence>
<reference evidence="2 3" key="1">
    <citation type="submission" date="2016-10" db="EMBL/GenBank/DDBJ databases">
        <authorList>
            <person name="de Groot N.N."/>
        </authorList>
    </citation>
    <scope>NUCLEOTIDE SEQUENCE [LARGE SCALE GENOMIC DNA]</scope>
    <source>
        <strain evidence="2 3">CGMCC 1.7031</strain>
    </source>
</reference>
<keyword evidence="1" id="KW-0472">Membrane</keyword>
<keyword evidence="3" id="KW-1185">Reference proteome</keyword>
<feature type="transmembrane region" description="Helical" evidence="1">
    <location>
        <begin position="187"/>
        <end position="208"/>
    </location>
</feature>
<accession>A0A1G5JB66</accession>
<protein>
    <submittedName>
        <fullName evidence="2">Uncharacterized protein</fullName>
    </submittedName>
</protein>
<feature type="transmembrane region" description="Helical" evidence="1">
    <location>
        <begin position="70"/>
        <end position="88"/>
    </location>
</feature>
<gene>
    <name evidence="2" type="ORF">SAMN02927903_02607</name>
</gene>
<evidence type="ECO:0000256" key="1">
    <source>
        <dbReference type="SAM" id="Phobius"/>
    </source>
</evidence>
<dbReference type="STRING" id="490189.SAMN02927903_02607"/>
<dbReference type="RefSeq" id="WP_091144756.1">
    <property type="nucleotide sequence ID" value="NZ_FMVF01000013.1"/>
</dbReference>
<keyword evidence="1" id="KW-1133">Transmembrane helix</keyword>
<organism evidence="2 3">
    <name type="scientific">Flavobacterium caeni</name>
    <dbReference type="NCBI Taxonomy" id="490189"/>
    <lineage>
        <taxon>Bacteria</taxon>
        <taxon>Pseudomonadati</taxon>
        <taxon>Bacteroidota</taxon>
        <taxon>Flavobacteriia</taxon>
        <taxon>Flavobacteriales</taxon>
        <taxon>Flavobacteriaceae</taxon>
        <taxon>Flavobacterium</taxon>
    </lineage>
</organism>
<feature type="transmembrane region" description="Helical" evidence="1">
    <location>
        <begin position="327"/>
        <end position="345"/>
    </location>
</feature>
<keyword evidence="1" id="KW-0812">Transmembrane</keyword>
<dbReference type="Proteomes" id="UP000199354">
    <property type="component" value="Unassembled WGS sequence"/>
</dbReference>